<dbReference type="Pfam" id="PF01966">
    <property type="entry name" value="HD"/>
    <property type="match status" value="1"/>
</dbReference>
<dbReference type="SUPFAM" id="SSF109604">
    <property type="entry name" value="HD-domain/PDEase-like"/>
    <property type="match status" value="1"/>
</dbReference>
<name>A0A559KJW9_9MOLU</name>
<keyword evidence="4" id="KW-1185">Reference proteome</keyword>
<dbReference type="PANTHER" id="PTHR37294">
    <property type="entry name" value="3'-5' EXORIBONUCLEASE YHAM"/>
    <property type="match status" value="1"/>
</dbReference>
<evidence type="ECO:0000259" key="2">
    <source>
        <dbReference type="Pfam" id="PF01966"/>
    </source>
</evidence>
<accession>A0A559KJW9</accession>
<evidence type="ECO:0000313" key="4">
    <source>
        <dbReference type="Proteomes" id="UP000320078"/>
    </source>
</evidence>
<evidence type="ECO:0000313" key="3">
    <source>
        <dbReference type="EMBL" id="TVY12388.1"/>
    </source>
</evidence>
<dbReference type="InterPro" id="IPR050798">
    <property type="entry name" value="YhaM_exoribonuc/phosphodiest"/>
</dbReference>
<gene>
    <name evidence="3" type="ORF">MDPP_001</name>
</gene>
<dbReference type="GO" id="GO:0031125">
    <property type="term" value="P:rRNA 3'-end processing"/>
    <property type="evidence" value="ECO:0007669"/>
    <property type="project" value="TreeGrafter"/>
</dbReference>
<comment type="caution">
    <text evidence="3">The sequence shown here is derived from an EMBL/GenBank/DDBJ whole genome shotgun (WGS) entry which is preliminary data.</text>
</comment>
<reference evidence="3 4" key="1">
    <citation type="submission" date="2019-06" db="EMBL/GenBank/DDBJ databases">
        <title>Draft Genome Sequence of Candidatus Phytoplasma pini-Related Strain MDPP: A Resource for Comparative Genomics of Gymnosperm-infecting Phytoplasmas.</title>
        <authorList>
            <person name="Cai W."/>
            <person name="Costanzo S."/>
            <person name="Shao J."/>
            <person name="Zhao Y."/>
            <person name="Davis R."/>
        </authorList>
    </citation>
    <scope>NUCLEOTIDE SEQUENCE [LARGE SCALE GENOMIC DNA]</scope>
    <source>
        <strain evidence="3 4">MDPP</strain>
    </source>
</reference>
<protein>
    <recommendedName>
        <fullName evidence="2">HD domain-containing protein</fullName>
    </recommendedName>
</protein>
<dbReference type="Proteomes" id="UP000320078">
    <property type="component" value="Unassembled WGS sequence"/>
</dbReference>
<sequence length="316" mass="36929">MHLPKNQFLQEKQIGKKYQLIGKITSINKGENFHNIDLLLLEGFSINVKIKPDFFLFQLEIEKIYWFEVLYLNKNTKNIFISEKYDYIENVLNLTEIYNFYNHFFKCSALSFSDLDQLIQKYLYKIKNPILNNITKNLYFKNQKKFLISPAAFKMHHNYYGGLGFHTAIILKNADALSEVYSFLNRDLLYSGIILHDMAKIQEFDFFTKKYTKEGILLGHLILGVNNIHEEAVFLGFQNSEEVLSLKHLLISHHGLLEYGSIKKPQISEALLLWYLDDIDAKLSTLGDILKNTEKGTFSEPISVLNQKNFYNPDLN</sequence>
<dbReference type="EMBL" id="VIAE01000001">
    <property type="protein sequence ID" value="TVY12388.1"/>
    <property type="molecule type" value="Genomic_DNA"/>
</dbReference>
<keyword evidence="1" id="KW-0378">Hydrolase</keyword>
<dbReference type="AlphaFoldDB" id="A0A559KJW9"/>
<evidence type="ECO:0000256" key="1">
    <source>
        <dbReference type="ARBA" id="ARBA00022801"/>
    </source>
</evidence>
<dbReference type="GO" id="GO:0016787">
    <property type="term" value="F:hydrolase activity"/>
    <property type="evidence" value="ECO:0007669"/>
    <property type="project" value="UniProtKB-KW"/>
</dbReference>
<dbReference type="InterPro" id="IPR006674">
    <property type="entry name" value="HD_domain"/>
</dbReference>
<proteinExistence type="predicted"/>
<dbReference type="OrthoDB" id="9778453at2"/>
<organism evidence="3 4">
    <name type="scientific">Candidatus Phytoplasma pini</name>
    <dbReference type="NCBI Taxonomy" id="267362"/>
    <lineage>
        <taxon>Bacteria</taxon>
        <taxon>Bacillati</taxon>
        <taxon>Mycoplasmatota</taxon>
        <taxon>Mollicutes</taxon>
        <taxon>Acholeplasmatales</taxon>
        <taxon>Acholeplasmataceae</taxon>
        <taxon>Candidatus Phytoplasma</taxon>
    </lineage>
</organism>
<dbReference type="RefSeq" id="WP_144658160.1">
    <property type="nucleotide sequence ID" value="NZ_VIAE01000001.1"/>
</dbReference>
<dbReference type="PANTHER" id="PTHR37294:SF1">
    <property type="entry name" value="3'-5' EXORIBONUCLEASE YHAM"/>
    <property type="match status" value="1"/>
</dbReference>
<feature type="domain" description="HD" evidence="2">
    <location>
        <begin position="172"/>
        <end position="281"/>
    </location>
</feature>